<evidence type="ECO:0000313" key="2">
    <source>
        <dbReference type="Proteomes" id="UP000216188"/>
    </source>
</evidence>
<accession>A0A256G836</accession>
<name>A0A256G836_9HYPH</name>
<dbReference type="Proteomes" id="UP000216188">
    <property type="component" value="Unassembled WGS sequence"/>
</dbReference>
<organism evidence="1 2">
    <name type="scientific">Brucella pseudogrignonensis</name>
    <dbReference type="NCBI Taxonomy" id="419475"/>
    <lineage>
        <taxon>Bacteria</taxon>
        <taxon>Pseudomonadati</taxon>
        <taxon>Pseudomonadota</taxon>
        <taxon>Alphaproteobacteria</taxon>
        <taxon>Hyphomicrobiales</taxon>
        <taxon>Brucellaceae</taxon>
        <taxon>Brucella/Ochrobactrum group</taxon>
        <taxon>Brucella</taxon>
    </lineage>
</organism>
<reference evidence="1 2" key="1">
    <citation type="submission" date="2017-07" db="EMBL/GenBank/DDBJ databases">
        <title>Phylogenetic study on the rhizospheric bacterium Ochrobactrum sp. A44.</title>
        <authorList>
            <person name="Krzyzanowska D.M."/>
            <person name="Ossowicki A."/>
            <person name="Rajewska M."/>
            <person name="Maciag T."/>
            <person name="Kaczynski Z."/>
            <person name="Czerwicka M."/>
            <person name="Jafra S."/>
        </authorList>
    </citation>
    <scope>NUCLEOTIDE SEQUENCE [LARGE SCALE GENOMIC DNA]</scope>
    <source>
        <strain evidence="1 2">CCUG 30717</strain>
    </source>
</reference>
<proteinExistence type="predicted"/>
<gene>
    <name evidence="1" type="ORF">CEV34_3861</name>
</gene>
<comment type="caution">
    <text evidence="1">The sequence shown here is derived from an EMBL/GenBank/DDBJ whole genome shotgun (WGS) entry which is preliminary data.</text>
</comment>
<dbReference type="EMBL" id="NNRM01000041">
    <property type="protein sequence ID" value="OYR23116.1"/>
    <property type="molecule type" value="Genomic_DNA"/>
</dbReference>
<dbReference type="AlphaFoldDB" id="A0A256G836"/>
<evidence type="ECO:0000313" key="1">
    <source>
        <dbReference type="EMBL" id="OYR23116.1"/>
    </source>
</evidence>
<sequence>MDAAGRQRFWTIHVVGGQLPSSNDKLNAKKFVASAQNVNCLRSLAELVLW</sequence>
<keyword evidence="2" id="KW-1185">Reference proteome</keyword>
<protein>
    <submittedName>
        <fullName evidence="1">Uncharacterized protein</fullName>
    </submittedName>
</protein>